<dbReference type="Proteomes" id="UP000311382">
    <property type="component" value="Unassembled WGS sequence"/>
</dbReference>
<dbReference type="OrthoDB" id="1716816at2759"/>
<dbReference type="InterPro" id="IPR012941">
    <property type="entry name" value="Phe_hydrox_C_dim_dom"/>
</dbReference>
<proteinExistence type="inferred from homology"/>
<dbReference type="Gene3D" id="3.40.30.20">
    <property type="match status" value="1"/>
</dbReference>
<dbReference type="InterPro" id="IPR038220">
    <property type="entry name" value="PHOX_C_sf"/>
</dbReference>
<dbReference type="InterPro" id="IPR036249">
    <property type="entry name" value="Thioredoxin-like_sf"/>
</dbReference>
<dbReference type="EMBL" id="SOZI01000150">
    <property type="protein sequence ID" value="TNY18205.1"/>
    <property type="molecule type" value="Genomic_DNA"/>
</dbReference>
<keyword evidence="2" id="KW-0285">Flavoprotein</keyword>
<dbReference type="GO" id="GO:0016709">
    <property type="term" value="F:oxidoreductase activity, acting on paired donors, with incorporation or reduction of molecular oxygen, NAD(P)H as one donor, and incorporation of one atom of oxygen"/>
    <property type="evidence" value="ECO:0007669"/>
    <property type="project" value="UniProtKB-ARBA"/>
</dbReference>
<dbReference type="InterPro" id="IPR050641">
    <property type="entry name" value="RIFMO-like"/>
</dbReference>
<dbReference type="CDD" id="cd02979">
    <property type="entry name" value="PHOX_C"/>
    <property type="match status" value="1"/>
</dbReference>
<evidence type="ECO:0000313" key="7">
    <source>
        <dbReference type="EMBL" id="TNY18205.1"/>
    </source>
</evidence>
<sequence length="696" mass="76641">MPMIPPTTSPHRPGPGSSAPSFVDVAIIGAGPAGCMAADVLSRFTDRGLSVRVFDKRSVKLDNGQADGLNSRTLEIFENLGFIESIEKEGSRMSEINFWNPDPETGRLIRTAKIPDTIPGLSRFQQTILHQGRIEAHLLEDAAKCSRGAVVPERSMLPESLDIDESLVSDLNAYPITLTVKHLSDAESNPDGYTGDATGTRSGLFRSSLLSAEEEEALYKQNGRGERVEVVKAKYLIGCDGAHSWTRRQLGIKMLGDQTTFVWGVLDMVPLTNFPDIRMRCAVHSANAGSVMVIPQERDLVRLYIQLPIQVRPGERADKSQFTPEFILETARKVLHPYTLETSHIDWYTGYHINQRLTDSFGVHNRVFLAGDACHTHSPKAGQGMNTSMQDTWNLCWKLGAVATGVAKPELVQTYSDERQVVAQQLINFDKKFSRLFSGKPSAADDLDDGVDLKEFKDVFVAGNLFGAGMSINYADSIVVGKNGSNGGVKSKQHLAAKLPVGERFYSAQVVNQASATADQLTTRIPFTGAFRLLIFPGDILKPAAKNRLAKLAEYLDGPASVVSKYTPSDLPRWSIIDPITIHCAKRTAIELYDFPQPSIFHPHNYKRVYVDEPSYHRGDGKAYETYGISKEEGAIVVVRPDQYTGLVVGLEDTELLDAYFAQFMLPAKDGGFPGSKVEKVLPPDWSQVAHQEIAK</sequence>
<evidence type="ECO:0000256" key="4">
    <source>
        <dbReference type="ARBA" id="ARBA00023002"/>
    </source>
</evidence>
<dbReference type="Gene3D" id="3.30.9.10">
    <property type="entry name" value="D-Amino Acid Oxidase, subunit A, domain 2"/>
    <property type="match status" value="1"/>
</dbReference>
<dbReference type="SUPFAM" id="SSF51905">
    <property type="entry name" value="FAD/NAD(P)-binding domain"/>
    <property type="match status" value="1"/>
</dbReference>
<dbReference type="PANTHER" id="PTHR43004:SF20">
    <property type="entry name" value="2-MONOOXYGENASE, PUTATIVE (AFU_ORTHOLOGUE AFUA_1G13660)-RELATED"/>
    <property type="match status" value="1"/>
</dbReference>
<keyword evidence="4" id="KW-0560">Oxidoreductase</keyword>
<evidence type="ECO:0000256" key="1">
    <source>
        <dbReference type="ARBA" id="ARBA00007801"/>
    </source>
</evidence>
<reference evidence="7 8" key="1">
    <citation type="submission" date="2019-03" db="EMBL/GenBank/DDBJ databases">
        <title>Rhodosporidium diobovatum UCD-FST 08-225 genome sequencing, assembly, and annotation.</title>
        <authorList>
            <person name="Fakankun I.U."/>
            <person name="Fristensky B."/>
            <person name="Levin D.B."/>
        </authorList>
    </citation>
    <scope>NUCLEOTIDE SEQUENCE [LARGE SCALE GENOMIC DNA]</scope>
    <source>
        <strain evidence="7 8">UCD-FST 08-225</strain>
    </source>
</reference>
<keyword evidence="3" id="KW-0274">FAD</keyword>
<dbReference type="InterPro" id="IPR036188">
    <property type="entry name" value="FAD/NAD-bd_sf"/>
</dbReference>
<dbReference type="Gene3D" id="3.50.50.60">
    <property type="entry name" value="FAD/NAD(P)-binding domain"/>
    <property type="match status" value="1"/>
</dbReference>
<comment type="similarity">
    <text evidence="1">Belongs to the PheA/TfdB FAD monooxygenase family.</text>
</comment>
<evidence type="ECO:0000259" key="5">
    <source>
        <dbReference type="Pfam" id="PF01494"/>
    </source>
</evidence>
<dbReference type="SUPFAM" id="SSF52833">
    <property type="entry name" value="Thioredoxin-like"/>
    <property type="match status" value="1"/>
</dbReference>
<dbReference type="PANTHER" id="PTHR43004">
    <property type="entry name" value="TRK SYSTEM POTASSIUM UPTAKE PROTEIN"/>
    <property type="match status" value="1"/>
</dbReference>
<dbReference type="GO" id="GO:0071949">
    <property type="term" value="F:FAD binding"/>
    <property type="evidence" value="ECO:0007669"/>
    <property type="project" value="InterPro"/>
</dbReference>
<protein>
    <submittedName>
        <fullName evidence="7">Phenol hydroxylase from Trichosporon Cutaneum</fullName>
    </submittedName>
</protein>
<keyword evidence="8" id="KW-1185">Reference proteome</keyword>
<evidence type="ECO:0000256" key="2">
    <source>
        <dbReference type="ARBA" id="ARBA00022630"/>
    </source>
</evidence>
<dbReference type="AlphaFoldDB" id="A0A5C5FNN0"/>
<dbReference type="SUPFAM" id="SSF54373">
    <property type="entry name" value="FAD-linked reductases, C-terminal domain"/>
    <property type="match status" value="1"/>
</dbReference>
<feature type="domain" description="FAD-binding" evidence="5">
    <location>
        <begin position="23"/>
        <end position="429"/>
    </location>
</feature>
<dbReference type="PRINTS" id="PR00420">
    <property type="entry name" value="RNGMNOXGNASE"/>
</dbReference>
<dbReference type="STRING" id="5288.A0A5C5FNN0"/>
<dbReference type="Pfam" id="PF01494">
    <property type="entry name" value="FAD_binding_3"/>
    <property type="match status" value="1"/>
</dbReference>
<evidence type="ECO:0000313" key="8">
    <source>
        <dbReference type="Proteomes" id="UP000311382"/>
    </source>
</evidence>
<evidence type="ECO:0000256" key="3">
    <source>
        <dbReference type="ARBA" id="ARBA00022827"/>
    </source>
</evidence>
<name>A0A5C5FNN0_9BASI</name>
<dbReference type="Pfam" id="PF07976">
    <property type="entry name" value="Phe_hydrox_dim"/>
    <property type="match status" value="1"/>
</dbReference>
<feature type="domain" description="Phenol hydroxylase-like C-terminal dimerisation" evidence="6">
    <location>
        <begin position="472"/>
        <end position="668"/>
    </location>
</feature>
<comment type="caution">
    <text evidence="7">The sequence shown here is derived from an EMBL/GenBank/DDBJ whole genome shotgun (WGS) entry which is preliminary data.</text>
</comment>
<organism evidence="7 8">
    <name type="scientific">Rhodotorula diobovata</name>
    <dbReference type="NCBI Taxonomy" id="5288"/>
    <lineage>
        <taxon>Eukaryota</taxon>
        <taxon>Fungi</taxon>
        <taxon>Dikarya</taxon>
        <taxon>Basidiomycota</taxon>
        <taxon>Pucciniomycotina</taxon>
        <taxon>Microbotryomycetes</taxon>
        <taxon>Sporidiobolales</taxon>
        <taxon>Sporidiobolaceae</taxon>
        <taxon>Rhodotorula</taxon>
    </lineage>
</organism>
<accession>A0A5C5FNN0</accession>
<evidence type="ECO:0000259" key="6">
    <source>
        <dbReference type="Pfam" id="PF07976"/>
    </source>
</evidence>
<dbReference type="InterPro" id="IPR002938">
    <property type="entry name" value="FAD-bd"/>
</dbReference>
<gene>
    <name evidence="7" type="ORF">DMC30DRAFT_412445</name>
</gene>